<keyword evidence="2" id="KW-1185">Reference proteome</keyword>
<comment type="caution">
    <text evidence="1">The sequence shown here is derived from an EMBL/GenBank/DDBJ whole genome shotgun (WGS) entry which is preliminary data.</text>
</comment>
<gene>
    <name evidence="1" type="ORF">CAMP_LOCUS3749</name>
</gene>
<reference evidence="1" key="1">
    <citation type="submission" date="2022-11" db="EMBL/GenBank/DDBJ databases">
        <authorList>
            <person name="Kikuchi T."/>
        </authorList>
    </citation>
    <scope>NUCLEOTIDE SEQUENCE</scope>
    <source>
        <strain evidence="1">PS1010</strain>
    </source>
</reference>
<sequence>MRQNSIVITDLYTCEELVNLLRRFGDSCMVNNSNEQIEKVLSGLFNEIGFKKTPKSIEIKKLRKIQKQ</sequence>
<dbReference type="Proteomes" id="UP001152747">
    <property type="component" value="Unassembled WGS sequence"/>
</dbReference>
<evidence type="ECO:0000313" key="1">
    <source>
        <dbReference type="EMBL" id="CAI5441112.1"/>
    </source>
</evidence>
<name>A0A9P1MVE2_9PELO</name>
<proteinExistence type="predicted"/>
<evidence type="ECO:0000313" key="2">
    <source>
        <dbReference type="Proteomes" id="UP001152747"/>
    </source>
</evidence>
<dbReference type="EMBL" id="CANHGI010000002">
    <property type="protein sequence ID" value="CAI5441112.1"/>
    <property type="molecule type" value="Genomic_DNA"/>
</dbReference>
<dbReference type="AlphaFoldDB" id="A0A9P1MVE2"/>
<protein>
    <submittedName>
        <fullName evidence="1">Uncharacterized protein</fullName>
    </submittedName>
</protein>
<accession>A0A9P1MVE2</accession>
<organism evidence="1 2">
    <name type="scientific">Caenorhabditis angaria</name>
    <dbReference type="NCBI Taxonomy" id="860376"/>
    <lineage>
        <taxon>Eukaryota</taxon>
        <taxon>Metazoa</taxon>
        <taxon>Ecdysozoa</taxon>
        <taxon>Nematoda</taxon>
        <taxon>Chromadorea</taxon>
        <taxon>Rhabditida</taxon>
        <taxon>Rhabditina</taxon>
        <taxon>Rhabditomorpha</taxon>
        <taxon>Rhabditoidea</taxon>
        <taxon>Rhabditidae</taxon>
        <taxon>Peloderinae</taxon>
        <taxon>Caenorhabditis</taxon>
    </lineage>
</organism>